<feature type="region of interest" description="Disordered" evidence="1">
    <location>
        <begin position="81"/>
        <end position="152"/>
    </location>
</feature>
<dbReference type="EMBL" id="JBJUIK010000008">
    <property type="protein sequence ID" value="KAL3521448.1"/>
    <property type="molecule type" value="Genomic_DNA"/>
</dbReference>
<evidence type="ECO:0000256" key="1">
    <source>
        <dbReference type="SAM" id="MobiDB-lite"/>
    </source>
</evidence>
<keyword evidence="3" id="KW-1185">Reference proteome</keyword>
<organism evidence="2 3">
    <name type="scientific">Cinchona calisaya</name>
    <dbReference type="NCBI Taxonomy" id="153742"/>
    <lineage>
        <taxon>Eukaryota</taxon>
        <taxon>Viridiplantae</taxon>
        <taxon>Streptophyta</taxon>
        <taxon>Embryophyta</taxon>
        <taxon>Tracheophyta</taxon>
        <taxon>Spermatophyta</taxon>
        <taxon>Magnoliopsida</taxon>
        <taxon>eudicotyledons</taxon>
        <taxon>Gunneridae</taxon>
        <taxon>Pentapetalae</taxon>
        <taxon>asterids</taxon>
        <taxon>lamiids</taxon>
        <taxon>Gentianales</taxon>
        <taxon>Rubiaceae</taxon>
        <taxon>Cinchonoideae</taxon>
        <taxon>Cinchoneae</taxon>
        <taxon>Cinchona</taxon>
    </lineage>
</organism>
<feature type="compositionally biased region" description="Basic and acidic residues" evidence="1">
    <location>
        <begin position="81"/>
        <end position="101"/>
    </location>
</feature>
<feature type="region of interest" description="Disordered" evidence="1">
    <location>
        <begin position="7"/>
        <end position="37"/>
    </location>
</feature>
<gene>
    <name evidence="2" type="ORF">ACH5RR_019597</name>
</gene>
<protein>
    <submittedName>
        <fullName evidence="2">Uncharacterized protein</fullName>
    </submittedName>
</protein>
<reference evidence="2 3" key="1">
    <citation type="submission" date="2024-11" db="EMBL/GenBank/DDBJ databases">
        <title>A near-complete genome assembly of Cinchona calisaya.</title>
        <authorList>
            <person name="Lian D.C."/>
            <person name="Zhao X.W."/>
            <person name="Wei L."/>
        </authorList>
    </citation>
    <scope>NUCLEOTIDE SEQUENCE [LARGE SCALE GENOMIC DNA]</scope>
    <source>
        <tissue evidence="2">Nenye</tissue>
    </source>
</reference>
<accession>A0ABD2ZV25</accession>
<proteinExistence type="predicted"/>
<evidence type="ECO:0000313" key="3">
    <source>
        <dbReference type="Proteomes" id="UP001630127"/>
    </source>
</evidence>
<dbReference type="Proteomes" id="UP001630127">
    <property type="component" value="Unassembled WGS sequence"/>
</dbReference>
<sequence>MILEWRIPDNEAVDLEPESEGGEDVKLAEPSMTTENNRDGLLDKLRYISWPENLDWIHRLSVDINREQEGWLLAEKRKIKESEERRKAGENKKIAKRDGKAFEQSNKKHPGLAPGDRSGGKAVKVGGGGRGKRGPDKNGKSTPSLGLEKGKA</sequence>
<comment type="caution">
    <text evidence="2">The sequence shown here is derived from an EMBL/GenBank/DDBJ whole genome shotgun (WGS) entry which is preliminary data.</text>
</comment>
<evidence type="ECO:0000313" key="2">
    <source>
        <dbReference type="EMBL" id="KAL3521448.1"/>
    </source>
</evidence>
<name>A0ABD2ZV25_9GENT</name>
<feature type="compositionally biased region" description="Acidic residues" evidence="1">
    <location>
        <begin position="11"/>
        <end position="22"/>
    </location>
</feature>
<dbReference type="AlphaFoldDB" id="A0ABD2ZV25"/>